<keyword evidence="4" id="KW-1185">Reference proteome</keyword>
<dbReference type="Gene3D" id="1.10.530.10">
    <property type="match status" value="1"/>
</dbReference>
<accession>W7YFP7</accession>
<dbReference type="AlphaFoldDB" id="W7YFP7"/>
<organism evidence="3 4">
    <name type="scientific">Paenibacillus pini JCM 16418</name>
    <dbReference type="NCBI Taxonomy" id="1236976"/>
    <lineage>
        <taxon>Bacteria</taxon>
        <taxon>Bacillati</taxon>
        <taxon>Bacillota</taxon>
        <taxon>Bacilli</taxon>
        <taxon>Bacillales</taxon>
        <taxon>Paenibacillaceae</taxon>
        <taxon>Paenibacillus</taxon>
    </lineage>
</organism>
<dbReference type="InterPro" id="IPR023346">
    <property type="entry name" value="Lysozyme-like_dom_sf"/>
</dbReference>
<dbReference type="OrthoDB" id="9815002at2"/>
<dbReference type="RefSeq" id="WP_036645392.1">
    <property type="nucleotide sequence ID" value="NZ_BAVZ01000001.1"/>
</dbReference>
<dbReference type="CDD" id="cd16896">
    <property type="entry name" value="LT_Slt70-like"/>
    <property type="match status" value="1"/>
</dbReference>
<keyword evidence="1" id="KW-0812">Transmembrane</keyword>
<evidence type="ECO:0000259" key="2">
    <source>
        <dbReference type="Pfam" id="PF01464"/>
    </source>
</evidence>
<dbReference type="EMBL" id="BAVZ01000001">
    <property type="protein sequence ID" value="GAF06343.1"/>
    <property type="molecule type" value="Genomic_DNA"/>
</dbReference>
<dbReference type="STRING" id="1236976.JCM16418_294"/>
<keyword evidence="1" id="KW-0472">Membrane</keyword>
<evidence type="ECO:0000256" key="1">
    <source>
        <dbReference type="SAM" id="Phobius"/>
    </source>
</evidence>
<gene>
    <name evidence="3" type="ORF">JCM16418_294</name>
</gene>
<reference evidence="3 4" key="1">
    <citation type="journal article" date="2014" name="Genome Announc.">
        <title>Draft Genome Sequence of Paenibacillus pini JCM 16418T, Isolated from the Rhizosphere of Pine Tree.</title>
        <authorList>
            <person name="Yuki M."/>
            <person name="Oshima K."/>
            <person name="Suda W."/>
            <person name="Oshida Y."/>
            <person name="Kitamura K."/>
            <person name="Iida Y."/>
            <person name="Hattori M."/>
            <person name="Ohkuma M."/>
        </authorList>
    </citation>
    <scope>NUCLEOTIDE SEQUENCE [LARGE SCALE GENOMIC DNA]</scope>
    <source>
        <strain evidence="3 4">JCM 16418</strain>
    </source>
</reference>
<proteinExistence type="predicted"/>
<dbReference type="Proteomes" id="UP000019364">
    <property type="component" value="Unassembled WGS sequence"/>
</dbReference>
<protein>
    <submittedName>
        <fullName evidence="3">Soluble lytic murein transglycosylase</fullName>
    </submittedName>
</protein>
<evidence type="ECO:0000313" key="3">
    <source>
        <dbReference type="EMBL" id="GAF06343.1"/>
    </source>
</evidence>
<dbReference type="eggNOG" id="COG0741">
    <property type="taxonomic scope" value="Bacteria"/>
</dbReference>
<dbReference type="PANTHER" id="PTHR37423">
    <property type="entry name" value="SOLUBLE LYTIC MUREIN TRANSGLYCOSYLASE-RELATED"/>
    <property type="match status" value="1"/>
</dbReference>
<sequence>MTFLRKKRVLLVLFITFVVLLFFTTNWMTLFYPIHYKEHIKEQSEIYEVDPFLVASIIRVESNYKTGRESRKGALGIMQLMPETAKWAMEMAKLSEVTMENIKHEPKANIQIGTWYINSLSKQFKGNRFAVIAAYNAGPGNVENWLKKGTWDGREETIKNIPFGETRHYVQRVIHYYDQYMSIYGGQF</sequence>
<dbReference type="Pfam" id="PF01464">
    <property type="entry name" value="SLT"/>
    <property type="match status" value="1"/>
</dbReference>
<dbReference type="PANTHER" id="PTHR37423:SF5">
    <property type="entry name" value="SOLUBLE LYTIC MUREIN TRANSGLYCOSYLASE"/>
    <property type="match status" value="1"/>
</dbReference>
<comment type="caution">
    <text evidence="3">The sequence shown here is derived from an EMBL/GenBank/DDBJ whole genome shotgun (WGS) entry which is preliminary data.</text>
</comment>
<feature type="transmembrane region" description="Helical" evidence="1">
    <location>
        <begin position="9"/>
        <end position="34"/>
    </location>
</feature>
<feature type="domain" description="Transglycosylase SLT" evidence="2">
    <location>
        <begin position="40"/>
        <end position="154"/>
    </location>
</feature>
<evidence type="ECO:0000313" key="4">
    <source>
        <dbReference type="Proteomes" id="UP000019364"/>
    </source>
</evidence>
<dbReference type="InterPro" id="IPR008258">
    <property type="entry name" value="Transglycosylase_SLT_dom_1"/>
</dbReference>
<dbReference type="SUPFAM" id="SSF53955">
    <property type="entry name" value="Lysozyme-like"/>
    <property type="match status" value="1"/>
</dbReference>
<keyword evidence="1" id="KW-1133">Transmembrane helix</keyword>
<name>W7YFP7_9BACL</name>